<organism evidence="1 2">
    <name type="scientific">Xylanibacter muris</name>
    <dbReference type="NCBI Taxonomy" id="2736290"/>
    <lineage>
        <taxon>Bacteria</taxon>
        <taxon>Pseudomonadati</taxon>
        <taxon>Bacteroidota</taxon>
        <taxon>Bacteroidia</taxon>
        <taxon>Bacteroidales</taxon>
        <taxon>Prevotellaceae</taxon>
        <taxon>Xylanibacter</taxon>
    </lineage>
</organism>
<sequence>MALNKEIWIASIVENFYPDNSFSAKSVDDSAFVSYKTVHIPNAGSPSGVEINRTKKPAGVNQRTDNELTYDMDELTTDPIYIPNIDTVELNYDKRNSVLANDRQQLQKVAAQNLLYRWAKGANTLDTSGPARKAHTSGTATGNRKKFTKAVVSEAMVRMNVDDVPSEGRYMLLDAVQYADLLDDLTDKELSAFQALADVSKGVMGQLYGFSIMQRSQVLRVKAADKTVIPWEKDGEATELAAGLAWQWQCVSRALGDVKMFSNEDDPQYYGDIYSFLMRVGGSPRRYDKKGVYLIVEGTAE</sequence>
<proteinExistence type="predicted"/>
<accession>A0ABX2ALB6</accession>
<gene>
    <name evidence="1" type="ORF">HPS56_04885</name>
</gene>
<keyword evidence="2" id="KW-1185">Reference proteome</keyword>
<dbReference type="Proteomes" id="UP000714420">
    <property type="component" value="Unassembled WGS sequence"/>
</dbReference>
<reference evidence="1 2" key="1">
    <citation type="submission" date="2020-05" db="EMBL/GenBank/DDBJ databases">
        <title>Distinct polysaccharide utilization as determinants for interspecies competition between intestinal Prevotella spp.</title>
        <authorList>
            <person name="Galvez E.J.C."/>
            <person name="Iljazovic A."/>
            <person name="Strowig T."/>
        </authorList>
    </citation>
    <scope>NUCLEOTIDE SEQUENCE [LARGE SCALE GENOMIC DNA]</scope>
    <source>
        <strain evidence="1 2">PMUR</strain>
    </source>
</reference>
<dbReference type="EMBL" id="JABKKF010000003">
    <property type="protein sequence ID" value="NPD91693.1"/>
    <property type="molecule type" value="Genomic_DNA"/>
</dbReference>
<protein>
    <submittedName>
        <fullName evidence="1">Uncharacterized protein</fullName>
    </submittedName>
</protein>
<name>A0ABX2ALB6_9BACT</name>
<comment type="caution">
    <text evidence="1">The sequence shown here is derived from an EMBL/GenBank/DDBJ whole genome shotgun (WGS) entry which is preliminary data.</text>
</comment>
<dbReference type="RefSeq" id="WP_172274764.1">
    <property type="nucleotide sequence ID" value="NZ_CASGMU010000005.1"/>
</dbReference>
<evidence type="ECO:0000313" key="2">
    <source>
        <dbReference type="Proteomes" id="UP000714420"/>
    </source>
</evidence>
<evidence type="ECO:0000313" key="1">
    <source>
        <dbReference type="EMBL" id="NPD91693.1"/>
    </source>
</evidence>